<evidence type="ECO:0000313" key="3">
    <source>
        <dbReference type="Proteomes" id="UP001530315"/>
    </source>
</evidence>
<evidence type="ECO:0000313" key="2">
    <source>
        <dbReference type="EMBL" id="KAL3794328.1"/>
    </source>
</evidence>
<keyword evidence="1" id="KW-1133">Transmembrane helix</keyword>
<proteinExistence type="predicted"/>
<dbReference type="EMBL" id="JALLAZ020000477">
    <property type="protein sequence ID" value="KAL3794328.1"/>
    <property type="molecule type" value="Genomic_DNA"/>
</dbReference>
<keyword evidence="1" id="KW-0812">Transmembrane</keyword>
<name>A0ABD3Q266_9STRA</name>
<evidence type="ECO:0000256" key="1">
    <source>
        <dbReference type="SAM" id="Phobius"/>
    </source>
</evidence>
<accession>A0ABD3Q266</accession>
<comment type="caution">
    <text evidence="2">The sequence shown here is derived from an EMBL/GenBank/DDBJ whole genome shotgun (WGS) entry which is preliminary data.</text>
</comment>
<gene>
    <name evidence="2" type="ORF">ACHAW5_009888</name>
</gene>
<feature type="transmembrane region" description="Helical" evidence="1">
    <location>
        <begin position="12"/>
        <end position="38"/>
    </location>
</feature>
<organism evidence="2 3">
    <name type="scientific">Stephanodiscus triporus</name>
    <dbReference type="NCBI Taxonomy" id="2934178"/>
    <lineage>
        <taxon>Eukaryota</taxon>
        <taxon>Sar</taxon>
        <taxon>Stramenopiles</taxon>
        <taxon>Ochrophyta</taxon>
        <taxon>Bacillariophyta</taxon>
        <taxon>Coscinodiscophyceae</taxon>
        <taxon>Thalassiosirophycidae</taxon>
        <taxon>Stephanodiscales</taxon>
        <taxon>Stephanodiscaceae</taxon>
        <taxon>Stephanodiscus</taxon>
    </lineage>
</organism>
<protein>
    <submittedName>
        <fullName evidence="2">Uncharacterized protein</fullName>
    </submittedName>
</protein>
<keyword evidence="1" id="KW-0472">Membrane</keyword>
<dbReference type="AlphaFoldDB" id="A0ABD3Q266"/>
<sequence>MNSQIHFNSKGLRLALALSPIILLTASIVVNFLSMFLEPYGAEFSSFAEQELGDSVDIYIPGAGFSGFFYTLGRLQALHDTSSHSSKAFEYYCFSAGCLALVTSLLKLPIDSAIEIAHSSRNQWIMGEISRYDVVGHFVDGLLCHAEENATEQQSITIDGGSTEGLINQTNATQRNLINPTQYTSNRNGNSLQDVLPRINVITSTWNRQHLFSRSIQKPSSVEHLRRLLIQTTWIPFVTGSSFWKQDDNYYHNDGAFVGLLQSLIPLSDSEPLFQPRRHRHSLLLPWNLDLLSHSLDILIGREKAVQYWTEGLKRGAHNPNVNSV</sequence>
<dbReference type="Proteomes" id="UP001530315">
    <property type="component" value="Unassembled WGS sequence"/>
</dbReference>
<reference evidence="2 3" key="1">
    <citation type="submission" date="2024-10" db="EMBL/GenBank/DDBJ databases">
        <title>Updated reference genomes for cyclostephanoid diatoms.</title>
        <authorList>
            <person name="Roberts W.R."/>
            <person name="Alverson A.J."/>
        </authorList>
    </citation>
    <scope>NUCLEOTIDE SEQUENCE [LARGE SCALE GENOMIC DNA]</scope>
    <source>
        <strain evidence="2 3">AJA276-08</strain>
    </source>
</reference>
<keyword evidence="3" id="KW-1185">Reference proteome</keyword>